<dbReference type="PANTHER" id="PTHR16024">
    <property type="entry name" value="XK-RELATED PROTEIN"/>
    <property type="match status" value="1"/>
</dbReference>
<evidence type="ECO:0000313" key="10">
    <source>
        <dbReference type="Proteomes" id="UP000838412"/>
    </source>
</evidence>
<dbReference type="Proteomes" id="UP000838412">
    <property type="component" value="Chromosome 1"/>
</dbReference>
<dbReference type="GO" id="GO:0005886">
    <property type="term" value="C:plasma membrane"/>
    <property type="evidence" value="ECO:0007669"/>
    <property type="project" value="UniProtKB-SubCell"/>
</dbReference>
<dbReference type="OrthoDB" id="8190653at2759"/>
<protein>
    <recommendedName>
        <fullName evidence="7">XK-related protein</fullName>
    </recommendedName>
</protein>
<gene>
    <name evidence="9" type="primary">XKR6</name>
    <name evidence="9" type="ORF">BLAG_LOCUS2061</name>
</gene>
<reference evidence="9" key="1">
    <citation type="submission" date="2022-01" db="EMBL/GenBank/DDBJ databases">
        <authorList>
            <person name="Braso-Vives M."/>
        </authorList>
    </citation>
    <scope>NUCLEOTIDE SEQUENCE</scope>
</reference>
<sequence length="448" mass="49372">MMRKSLLMHHAQVHPYIAKIDEEGESLDQSADAATSARSQPYVTNAPSSSRAQVQEGNTKKQPTLTHGMALQGFSRSKNAAKEAQQGLSVQTEKPAAAEAACFRGCMSWLWQQRPIKIVCLVLIPLALYAGDVIPDILLAVQYYRANQLQYFGLTVGFVLGPSVIVQIVSLVVLSQETDVLKSCRSVLYILHLFQLGVVINYAALFLRVWRRMKVTHKRHVAKGLAVLHLFEAALESVPQLCLQLFIVLQGGAASAVQILSMSVSLLASVKSVLVAFHVFTPKEENLRFWKIAVRFTIILFWKVLEVCARVLVIGLFASALGSWCLLPLGVQWVVMVTVTLWSEPSARDCMGFLLAVLSAAVDTFSVTFSMDHNRTFWTNSILTLAGNVAMATAWYILRTAPQWYDLPALIFILAGSGVGGVLGGVLAVVYERLKTPWHSCTKLLSRK</sequence>
<feature type="transmembrane region" description="Helical" evidence="7">
    <location>
        <begin position="377"/>
        <end position="398"/>
    </location>
</feature>
<feature type="transmembrane region" description="Helical" evidence="7">
    <location>
        <begin position="321"/>
        <end position="343"/>
    </location>
</feature>
<proteinExistence type="inferred from homology"/>
<evidence type="ECO:0000256" key="5">
    <source>
        <dbReference type="ARBA" id="ARBA00022989"/>
    </source>
</evidence>
<accession>A0A8J9W1A5</accession>
<organism evidence="9 10">
    <name type="scientific">Branchiostoma lanceolatum</name>
    <name type="common">Common lancelet</name>
    <name type="synonym">Amphioxus lanceolatum</name>
    <dbReference type="NCBI Taxonomy" id="7740"/>
    <lineage>
        <taxon>Eukaryota</taxon>
        <taxon>Metazoa</taxon>
        <taxon>Chordata</taxon>
        <taxon>Cephalochordata</taxon>
        <taxon>Leptocardii</taxon>
        <taxon>Amphioxiformes</taxon>
        <taxon>Branchiostomatidae</taxon>
        <taxon>Branchiostoma</taxon>
    </lineage>
</organism>
<feature type="transmembrane region" description="Helical" evidence="7">
    <location>
        <begin position="186"/>
        <end position="207"/>
    </location>
</feature>
<keyword evidence="3" id="KW-1003">Cell membrane</keyword>
<keyword evidence="10" id="KW-1185">Reference proteome</keyword>
<evidence type="ECO:0000256" key="6">
    <source>
        <dbReference type="ARBA" id="ARBA00023136"/>
    </source>
</evidence>
<keyword evidence="4 7" id="KW-0812">Transmembrane</keyword>
<feature type="transmembrane region" description="Helical" evidence="7">
    <location>
        <begin position="410"/>
        <end position="431"/>
    </location>
</feature>
<dbReference type="PANTHER" id="PTHR16024:SF28">
    <property type="entry name" value="XK-RELATED PROTEIN"/>
    <property type="match status" value="1"/>
</dbReference>
<keyword evidence="5 7" id="KW-1133">Transmembrane helix</keyword>
<name>A0A8J9W1A5_BRALA</name>
<feature type="transmembrane region" description="Helical" evidence="7">
    <location>
        <begin position="350"/>
        <end position="371"/>
    </location>
</feature>
<dbReference type="EMBL" id="OV696686">
    <property type="protein sequence ID" value="CAH1233225.1"/>
    <property type="molecule type" value="Genomic_DNA"/>
</dbReference>
<feature type="region of interest" description="Disordered" evidence="8">
    <location>
        <begin position="25"/>
        <end position="62"/>
    </location>
</feature>
<dbReference type="AlphaFoldDB" id="A0A8J9W1A5"/>
<evidence type="ECO:0000256" key="2">
    <source>
        <dbReference type="ARBA" id="ARBA00008789"/>
    </source>
</evidence>
<comment type="subcellular location">
    <subcellularLocation>
        <location evidence="1">Cell membrane</location>
        <topology evidence="1">Multi-pass membrane protein</topology>
    </subcellularLocation>
    <subcellularLocation>
        <location evidence="7">Membrane</location>
        <topology evidence="7">Multi-pass membrane protein</topology>
    </subcellularLocation>
</comment>
<evidence type="ECO:0000256" key="7">
    <source>
        <dbReference type="RuleBase" id="RU910716"/>
    </source>
</evidence>
<evidence type="ECO:0000256" key="3">
    <source>
        <dbReference type="ARBA" id="ARBA00022475"/>
    </source>
</evidence>
<evidence type="ECO:0000313" key="9">
    <source>
        <dbReference type="EMBL" id="CAH1233225.1"/>
    </source>
</evidence>
<dbReference type="InterPro" id="IPR018629">
    <property type="entry name" value="XK-rel"/>
</dbReference>
<feature type="compositionally biased region" description="Polar residues" evidence="8">
    <location>
        <begin position="27"/>
        <end position="62"/>
    </location>
</feature>
<dbReference type="InterPro" id="IPR050895">
    <property type="entry name" value="XK-related_scramblase"/>
</dbReference>
<comment type="similarity">
    <text evidence="2 7">Belongs to the XK family.</text>
</comment>
<keyword evidence="6 7" id="KW-0472">Membrane</keyword>
<evidence type="ECO:0000256" key="4">
    <source>
        <dbReference type="ARBA" id="ARBA00022692"/>
    </source>
</evidence>
<evidence type="ECO:0000256" key="1">
    <source>
        <dbReference type="ARBA" id="ARBA00004651"/>
    </source>
</evidence>
<evidence type="ECO:0000256" key="8">
    <source>
        <dbReference type="SAM" id="MobiDB-lite"/>
    </source>
</evidence>
<dbReference type="Pfam" id="PF09815">
    <property type="entry name" value="XK-related"/>
    <property type="match status" value="1"/>
</dbReference>
<feature type="transmembrane region" description="Helical" evidence="7">
    <location>
        <begin position="151"/>
        <end position="174"/>
    </location>
</feature>